<evidence type="ECO:0000313" key="5">
    <source>
        <dbReference type="Proteomes" id="UP000320496"/>
    </source>
</evidence>
<keyword evidence="3" id="KW-1133">Transmembrane helix</keyword>
<sequence>MDRTSMNETHTGESTWHGLVEAAKQLNWRLVFTGITVGVLGMHILVVRPLSSQIGAIHHDMVELQEGMKELAGSRNDVWQTNDLLTALELQREKLAETEQAVEAIRALRQEIEVEAARTREAMAAVRGMAELQDGVMTVHSGQADAMDAIGEIASVNRELMSVTASADEQMAGLETLRGSLKELSLVKEDLIAHSADVDAARTSLDELAGLKTQVLESGVEVEKARASLAGLADLKNQVTEASADVETVAASADLLIGLKDQIVAGSKDTELAKQNAGELLALHDSLIDEEHLNIADADRNLEGLLTLQADLAGRGEQIARSIQTLELLNDFQVAYSEQIGQLDGMRRELTELILMQNTIARTVRTLRPLADLGNLRRLGDDEVREAARVILDRRAGRVGANDLPADALLEESVESDTTGGLVPTPPADVVVE</sequence>
<feature type="region of interest" description="Disordered" evidence="2">
    <location>
        <begin position="413"/>
        <end position="433"/>
    </location>
</feature>
<keyword evidence="3" id="KW-0472">Membrane</keyword>
<dbReference type="RefSeq" id="WP_197443743.1">
    <property type="nucleotide sequence ID" value="NZ_CP036275.1"/>
</dbReference>
<dbReference type="EMBL" id="CP036275">
    <property type="protein sequence ID" value="QDU40423.1"/>
    <property type="molecule type" value="Genomic_DNA"/>
</dbReference>
<keyword evidence="1" id="KW-0175">Coiled coil</keyword>
<dbReference type="AlphaFoldDB" id="A0A517ZD57"/>
<reference evidence="4 5" key="1">
    <citation type="submission" date="2019-02" db="EMBL/GenBank/DDBJ databases">
        <title>Deep-cultivation of Planctomycetes and their phenomic and genomic characterization uncovers novel biology.</title>
        <authorList>
            <person name="Wiegand S."/>
            <person name="Jogler M."/>
            <person name="Boedeker C."/>
            <person name="Pinto D."/>
            <person name="Vollmers J."/>
            <person name="Rivas-Marin E."/>
            <person name="Kohn T."/>
            <person name="Peeters S.H."/>
            <person name="Heuer A."/>
            <person name="Rast P."/>
            <person name="Oberbeckmann S."/>
            <person name="Bunk B."/>
            <person name="Jeske O."/>
            <person name="Meyerdierks A."/>
            <person name="Storesund J.E."/>
            <person name="Kallscheuer N."/>
            <person name="Luecker S."/>
            <person name="Lage O.M."/>
            <person name="Pohl T."/>
            <person name="Merkel B.J."/>
            <person name="Hornburger P."/>
            <person name="Mueller R.-W."/>
            <person name="Bruemmer F."/>
            <person name="Labrenz M."/>
            <person name="Spormann A.M."/>
            <person name="Op den Camp H."/>
            <person name="Overmann J."/>
            <person name="Amann R."/>
            <person name="Jetten M.S.M."/>
            <person name="Mascher T."/>
            <person name="Medema M.H."/>
            <person name="Devos D.P."/>
            <person name="Kaster A.-K."/>
            <person name="Ovreas L."/>
            <person name="Rohde M."/>
            <person name="Galperin M.Y."/>
            <person name="Jogler C."/>
        </authorList>
    </citation>
    <scope>NUCLEOTIDE SEQUENCE [LARGE SCALE GENOMIC DNA]</scope>
    <source>
        <strain evidence="4 5">Mal4</strain>
    </source>
</reference>
<feature type="transmembrane region" description="Helical" evidence="3">
    <location>
        <begin position="26"/>
        <end position="47"/>
    </location>
</feature>
<evidence type="ECO:0000256" key="3">
    <source>
        <dbReference type="SAM" id="Phobius"/>
    </source>
</evidence>
<dbReference type="Proteomes" id="UP000320496">
    <property type="component" value="Chromosome"/>
</dbReference>
<gene>
    <name evidence="4" type="ORF">Mal4_47790</name>
</gene>
<evidence type="ECO:0000313" key="4">
    <source>
        <dbReference type="EMBL" id="QDU40423.1"/>
    </source>
</evidence>
<organism evidence="4 5">
    <name type="scientific">Maioricimonas rarisocia</name>
    <dbReference type="NCBI Taxonomy" id="2528026"/>
    <lineage>
        <taxon>Bacteria</taxon>
        <taxon>Pseudomonadati</taxon>
        <taxon>Planctomycetota</taxon>
        <taxon>Planctomycetia</taxon>
        <taxon>Planctomycetales</taxon>
        <taxon>Planctomycetaceae</taxon>
        <taxon>Maioricimonas</taxon>
    </lineage>
</organism>
<keyword evidence="5" id="KW-1185">Reference proteome</keyword>
<evidence type="ECO:0000256" key="2">
    <source>
        <dbReference type="SAM" id="MobiDB-lite"/>
    </source>
</evidence>
<protein>
    <submittedName>
        <fullName evidence="4">Uncharacterized protein</fullName>
    </submittedName>
</protein>
<feature type="coiled-coil region" evidence="1">
    <location>
        <begin position="88"/>
        <end position="115"/>
    </location>
</feature>
<evidence type="ECO:0000256" key="1">
    <source>
        <dbReference type="SAM" id="Coils"/>
    </source>
</evidence>
<accession>A0A517ZD57</accession>
<proteinExistence type="predicted"/>
<dbReference type="KEGG" id="mri:Mal4_47790"/>
<name>A0A517ZD57_9PLAN</name>
<keyword evidence="3" id="KW-0812">Transmembrane</keyword>